<name>A0A5A7SBT1_9NOCA</name>
<reference evidence="1 2" key="1">
    <citation type="submission" date="2019-07" db="EMBL/GenBank/DDBJ databases">
        <title>Rhodococcus cavernicolus sp. nov., isolated from a cave.</title>
        <authorList>
            <person name="Lee S.D."/>
        </authorList>
    </citation>
    <scope>NUCLEOTIDE SEQUENCE [LARGE SCALE GENOMIC DNA]</scope>
    <source>
        <strain evidence="1 2">C1-24</strain>
    </source>
</reference>
<sequence>MTITAHAPIVGITSETSGSDELDLQQMRADIDSLDAEILANVRRRVELTRSLGTSRVHSGRPRVAQHAEMDTLARFENHLGRDGVALGMLLIRLGRTGLPGRVH</sequence>
<dbReference type="EMBL" id="VLNY01000007">
    <property type="protein sequence ID" value="KAA0022053.1"/>
    <property type="molecule type" value="Genomic_DNA"/>
</dbReference>
<organism evidence="1 2">
    <name type="scientific">Antrihabitans cavernicola</name>
    <dbReference type="NCBI Taxonomy" id="2495913"/>
    <lineage>
        <taxon>Bacteria</taxon>
        <taxon>Bacillati</taxon>
        <taxon>Actinomycetota</taxon>
        <taxon>Actinomycetes</taxon>
        <taxon>Mycobacteriales</taxon>
        <taxon>Nocardiaceae</taxon>
        <taxon>Antrihabitans</taxon>
    </lineage>
</organism>
<dbReference type="EC" id="5.4.99.5" evidence="1"/>
<dbReference type="GO" id="GO:0046417">
    <property type="term" value="P:chorismate metabolic process"/>
    <property type="evidence" value="ECO:0007669"/>
    <property type="project" value="InterPro"/>
</dbReference>
<accession>A0A5A7SBT1</accession>
<dbReference type="Proteomes" id="UP000322244">
    <property type="component" value="Unassembled WGS sequence"/>
</dbReference>
<dbReference type="InterPro" id="IPR036979">
    <property type="entry name" value="CM_dom_sf"/>
</dbReference>
<comment type="caution">
    <text evidence="1">The sequence shown here is derived from an EMBL/GenBank/DDBJ whole genome shotgun (WGS) entry which is preliminary data.</text>
</comment>
<gene>
    <name evidence="1" type="ORF">FOY51_16900</name>
</gene>
<dbReference type="InterPro" id="IPR010958">
    <property type="entry name" value="Chorismate_mutase_highGC-bac"/>
</dbReference>
<dbReference type="GO" id="GO:0004106">
    <property type="term" value="F:chorismate mutase activity"/>
    <property type="evidence" value="ECO:0007669"/>
    <property type="project" value="UniProtKB-EC"/>
</dbReference>
<protein>
    <submittedName>
        <fullName evidence="1">Chorismate mutase</fullName>
        <ecNumber evidence="1">5.4.99.5</ecNumber>
    </submittedName>
</protein>
<proteinExistence type="predicted"/>
<evidence type="ECO:0000313" key="1">
    <source>
        <dbReference type="EMBL" id="KAA0022053.1"/>
    </source>
</evidence>
<dbReference type="InterPro" id="IPR036263">
    <property type="entry name" value="Chorismate_II_sf"/>
</dbReference>
<dbReference type="SUPFAM" id="SSF48600">
    <property type="entry name" value="Chorismate mutase II"/>
    <property type="match status" value="1"/>
</dbReference>
<dbReference type="NCBIfam" id="NF005894">
    <property type="entry name" value="PRK07857.1"/>
    <property type="match status" value="1"/>
</dbReference>
<keyword evidence="1" id="KW-0413">Isomerase</keyword>
<keyword evidence="2" id="KW-1185">Reference proteome</keyword>
<dbReference type="RefSeq" id="WP_149431416.1">
    <property type="nucleotide sequence ID" value="NZ_VLNY01000007.1"/>
</dbReference>
<dbReference type="OrthoDB" id="4473152at2"/>
<dbReference type="Gene3D" id="1.20.59.10">
    <property type="entry name" value="Chorismate mutase"/>
    <property type="match status" value="1"/>
</dbReference>
<dbReference type="AlphaFoldDB" id="A0A5A7SBT1"/>
<dbReference type="NCBIfam" id="TIGR01808">
    <property type="entry name" value="CM_M_hiGC-arch"/>
    <property type="match status" value="1"/>
</dbReference>
<evidence type="ECO:0000313" key="2">
    <source>
        <dbReference type="Proteomes" id="UP000322244"/>
    </source>
</evidence>